<comment type="caution">
    <text evidence="1">The sequence shown here is derived from an EMBL/GenBank/DDBJ whole genome shotgun (WGS) entry which is preliminary data.</text>
</comment>
<evidence type="ECO:0000313" key="1">
    <source>
        <dbReference type="EMBL" id="HIU40756.1"/>
    </source>
</evidence>
<accession>A0A9D1IQ87</accession>
<dbReference type="EMBL" id="DVMT01000056">
    <property type="protein sequence ID" value="HIU40756.1"/>
    <property type="molecule type" value="Genomic_DNA"/>
</dbReference>
<dbReference type="AlphaFoldDB" id="A0A9D1IQ87"/>
<dbReference type="SUPFAM" id="SSF52096">
    <property type="entry name" value="ClpP/crotonase"/>
    <property type="match status" value="1"/>
</dbReference>
<proteinExistence type="predicted"/>
<evidence type="ECO:0000313" key="2">
    <source>
        <dbReference type="Proteomes" id="UP000824074"/>
    </source>
</evidence>
<reference evidence="1" key="2">
    <citation type="journal article" date="2021" name="PeerJ">
        <title>Extensive microbial diversity within the chicken gut microbiome revealed by metagenomics and culture.</title>
        <authorList>
            <person name="Gilroy R."/>
            <person name="Ravi A."/>
            <person name="Getino M."/>
            <person name="Pursley I."/>
            <person name="Horton D.L."/>
            <person name="Alikhan N.F."/>
            <person name="Baker D."/>
            <person name="Gharbi K."/>
            <person name="Hall N."/>
            <person name="Watson M."/>
            <person name="Adriaenssens E.M."/>
            <person name="Foster-Nyarko E."/>
            <person name="Jarju S."/>
            <person name="Secka A."/>
            <person name="Antonio M."/>
            <person name="Oren A."/>
            <person name="Chaudhuri R.R."/>
            <person name="La Ragione R."/>
            <person name="Hildebrand F."/>
            <person name="Pallen M.J."/>
        </authorList>
    </citation>
    <scope>NUCLEOTIDE SEQUENCE</scope>
    <source>
        <strain evidence="1">CHK193-30670</strain>
    </source>
</reference>
<gene>
    <name evidence="1" type="ORF">IAB68_05600</name>
</gene>
<evidence type="ECO:0008006" key="3">
    <source>
        <dbReference type="Google" id="ProtNLM"/>
    </source>
</evidence>
<dbReference type="InterPro" id="IPR029045">
    <property type="entry name" value="ClpP/crotonase-like_dom_sf"/>
</dbReference>
<name>A0A9D1IQ87_9FIRM</name>
<dbReference type="Gene3D" id="3.90.226.10">
    <property type="entry name" value="2-enoyl-CoA Hydratase, Chain A, domain 1"/>
    <property type="match status" value="1"/>
</dbReference>
<reference evidence="1" key="1">
    <citation type="submission" date="2020-10" db="EMBL/GenBank/DDBJ databases">
        <authorList>
            <person name="Gilroy R."/>
        </authorList>
    </citation>
    <scope>NUCLEOTIDE SEQUENCE</scope>
    <source>
        <strain evidence="1">CHK193-30670</strain>
    </source>
</reference>
<dbReference type="Proteomes" id="UP000824074">
    <property type="component" value="Unassembled WGS sequence"/>
</dbReference>
<sequence>MNKYEEDLNYFLREIEKRHIWFYFDKSKKDLNSFVNEYLSTHKLDSEYKLSYFIKCIIKYMLSIYDSHTFCFYNDVKSLLVELRFIKDDLYIINAFNEGLKYSKVLEINNFPVEKLISKIKKSLPYSTEAWLKARIESFFSDLNTINELSLTDSNKALFTVLKEGKKCKYELFLDKQLKFKDDDNYDIALLDNAIKIRYSKCAFPKVGNMLDFVKKLKRISKDNNITNFIIDIRGNTGGNNTVIYPLLDFLKNSNFNVITITDRNVFSSGRFALIDLINIGSKTIGEDIGTSLNCFGNIKTFKLPNTNLTITYSTKYFDYDPLNRKLIQYTTKDDMKSIKSFKPIFYKPDYYVCNSLEDYKNGDDKVIDEAVKVLNSYSHMM</sequence>
<organism evidence="1 2">
    <name type="scientific">Candidatus Aphodocola excrementigallinarum</name>
    <dbReference type="NCBI Taxonomy" id="2840670"/>
    <lineage>
        <taxon>Bacteria</taxon>
        <taxon>Bacillati</taxon>
        <taxon>Bacillota</taxon>
        <taxon>Bacilli</taxon>
        <taxon>Candidatus Aphodocola</taxon>
    </lineage>
</organism>
<protein>
    <recommendedName>
        <fullName evidence="3">Tail specific protease domain-containing protein</fullName>
    </recommendedName>
</protein>